<reference evidence="2 3" key="1">
    <citation type="submission" date="2019-07" db="EMBL/GenBank/DDBJ databases">
        <title>Whole genome shotgun sequence of Cellulomonas xylanilytica NBRC 101102.</title>
        <authorList>
            <person name="Hosoyama A."/>
            <person name="Uohara A."/>
            <person name="Ohji S."/>
            <person name="Ichikawa N."/>
        </authorList>
    </citation>
    <scope>NUCLEOTIDE SEQUENCE [LARGE SCALE GENOMIC DNA]</scope>
    <source>
        <strain evidence="2 3">NBRC 101102</strain>
    </source>
</reference>
<dbReference type="Proteomes" id="UP000321118">
    <property type="component" value="Unassembled WGS sequence"/>
</dbReference>
<evidence type="ECO:0000313" key="3">
    <source>
        <dbReference type="Proteomes" id="UP000321118"/>
    </source>
</evidence>
<gene>
    <name evidence="2" type="ORF">CXY01_39760</name>
</gene>
<evidence type="ECO:0000256" key="1">
    <source>
        <dbReference type="SAM" id="MobiDB-lite"/>
    </source>
</evidence>
<comment type="caution">
    <text evidence="2">The sequence shown here is derived from an EMBL/GenBank/DDBJ whole genome shotgun (WGS) entry which is preliminary data.</text>
</comment>
<organism evidence="2 3">
    <name type="scientific">Cellulomonas xylanilytica</name>
    <dbReference type="NCBI Taxonomy" id="233583"/>
    <lineage>
        <taxon>Bacteria</taxon>
        <taxon>Bacillati</taxon>
        <taxon>Actinomycetota</taxon>
        <taxon>Actinomycetes</taxon>
        <taxon>Micrococcales</taxon>
        <taxon>Cellulomonadaceae</taxon>
        <taxon>Cellulomonas</taxon>
    </lineage>
</organism>
<dbReference type="EMBL" id="BJUB01000016">
    <property type="protein sequence ID" value="GEK23456.1"/>
    <property type="molecule type" value="Genomic_DNA"/>
</dbReference>
<dbReference type="AlphaFoldDB" id="A0A510V9N3"/>
<dbReference type="RefSeq" id="WP_281285340.1">
    <property type="nucleotide sequence ID" value="NZ_BJUB01000016.1"/>
</dbReference>
<evidence type="ECO:0000313" key="2">
    <source>
        <dbReference type="EMBL" id="GEK23456.1"/>
    </source>
</evidence>
<feature type="region of interest" description="Disordered" evidence="1">
    <location>
        <begin position="1"/>
        <end position="41"/>
    </location>
</feature>
<sequence>MDDKKQPDPPGAQGTGPDENELDPAKTGADASQDDERSDAG</sequence>
<name>A0A510V9N3_9CELL</name>
<keyword evidence="3" id="KW-1185">Reference proteome</keyword>
<proteinExistence type="predicted"/>
<accession>A0A510V9N3</accession>
<protein>
    <submittedName>
        <fullName evidence="2">Uncharacterized protein</fullName>
    </submittedName>
</protein>